<dbReference type="InterPro" id="IPR051396">
    <property type="entry name" value="Bact_Antivir_Def_Nuclease"/>
</dbReference>
<organism evidence="2 3">
    <name type="scientific">Sulfurospirillum diekertiae</name>
    <dbReference type="NCBI Taxonomy" id="1854492"/>
    <lineage>
        <taxon>Bacteria</taxon>
        <taxon>Pseudomonadati</taxon>
        <taxon>Campylobacterota</taxon>
        <taxon>Epsilonproteobacteria</taxon>
        <taxon>Campylobacterales</taxon>
        <taxon>Sulfurospirillaceae</taxon>
        <taxon>Sulfurospirillum</taxon>
    </lineage>
</organism>
<gene>
    <name evidence="2" type="ORF">FA584_02345</name>
</gene>
<evidence type="ECO:0000259" key="1">
    <source>
        <dbReference type="SMART" id="SM00382"/>
    </source>
</evidence>
<dbReference type="InterPro" id="IPR003959">
    <property type="entry name" value="ATPase_AAA_core"/>
</dbReference>
<dbReference type="PANTHER" id="PTHR43581:SF2">
    <property type="entry name" value="EXCINUCLEASE ATPASE SUBUNIT"/>
    <property type="match status" value="1"/>
</dbReference>
<dbReference type="SUPFAM" id="SSF52540">
    <property type="entry name" value="P-loop containing nucleoside triphosphate hydrolases"/>
    <property type="match status" value="1"/>
</dbReference>
<keyword evidence="2" id="KW-0547">Nucleotide-binding</keyword>
<name>A0AA92IY47_9BACT</name>
<dbReference type="Pfam" id="PF13304">
    <property type="entry name" value="AAA_21"/>
    <property type="match status" value="1"/>
</dbReference>
<dbReference type="EMBL" id="CP039734">
    <property type="protein sequence ID" value="QIR75117.1"/>
    <property type="molecule type" value="Genomic_DNA"/>
</dbReference>
<dbReference type="Gene3D" id="3.40.50.300">
    <property type="entry name" value="P-loop containing nucleotide triphosphate hydrolases"/>
    <property type="match status" value="1"/>
</dbReference>
<evidence type="ECO:0000313" key="2">
    <source>
        <dbReference type="EMBL" id="QIR75117.1"/>
    </source>
</evidence>
<dbReference type="AlphaFoldDB" id="A0AA92IY47"/>
<dbReference type="PANTHER" id="PTHR43581">
    <property type="entry name" value="ATP/GTP PHOSPHATASE"/>
    <property type="match status" value="1"/>
</dbReference>
<accession>A0AA92IY47</accession>
<dbReference type="RefSeq" id="WP_167749232.1">
    <property type="nucleotide sequence ID" value="NZ_CP039734.2"/>
</dbReference>
<proteinExistence type="predicted"/>
<dbReference type="InterPro" id="IPR027417">
    <property type="entry name" value="P-loop_NTPase"/>
</dbReference>
<evidence type="ECO:0000313" key="3">
    <source>
        <dbReference type="Proteomes" id="UP000502831"/>
    </source>
</evidence>
<dbReference type="SMART" id="SM00382">
    <property type="entry name" value="AAA"/>
    <property type="match status" value="1"/>
</dbReference>
<keyword evidence="2" id="KW-0067">ATP-binding</keyword>
<protein>
    <submittedName>
        <fullName evidence="2">ATP-binding protein</fullName>
    </submittedName>
</protein>
<feature type="domain" description="AAA+ ATPase" evidence="1">
    <location>
        <begin position="51"/>
        <end position="380"/>
    </location>
</feature>
<dbReference type="Proteomes" id="UP000502831">
    <property type="component" value="Chromosome"/>
</dbReference>
<dbReference type="GO" id="GO:0005524">
    <property type="term" value="F:ATP binding"/>
    <property type="evidence" value="ECO:0007669"/>
    <property type="project" value="UniProtKB-KW"/>
</dbReference>
<sequence>MELVYLWVGKYNNFEKQGFSFNGKYQCIYDETTNQLTITENKYFLNIFPKNINITAIVGKNGSGKSNLLHCIIGGIFQNNNNWRGIENLFFVLKGDDSFYIAKDDDTKAPTNFKTLSLEDVKKYLYFSLFDFSLVQPPLWNEWDNYKKNYSLEPSVDYQGSGPNGLSKVTPIGFDANLSSLATYFYKYIDNKILIQNSIDKYDIIKIKYKRKININFLEFEKNVILKYYENHDTLFGITKNEFEQKKALPDYKQFEIFSLDEDEIELIAYLDLFFQVELASSQNKTLGFYNLSLGYKMLIANIGLILKTIQKRANTRDVVFLLDEIETSLHPNWQRNIVTMFVEIFKNYQRKIHFIFASHSPFLLSDLQNENCIFLKKNHETMEVLYSLHDIKNKLLGLIFIHY</sequence>
<reference evidence="2 3" key="1">
    <citation type="journal article" date="2017" name="Environ. Sci. Technol.">
        <title>Organohalide Respiration with Chlorinated Ethenes under Low pH Conditions.</title>
        <authorList>
            <person name="Yang Y."/>
            <person name="Capiro N.L."/>
            <person name="Marcet T.F."/>
            <person name="Yan J."/>
            <person name="Pennell K.D."/>
            <person name="Loffler F.E."/>
        </authorList>
    </citation>
    <scope>NUCLEOTIDE SEQUENCE [LARGE SCALE GENOMIC DNA]</scope>
    <source>
        <strain evidence="2 3">ACSDCE</strain>
    </source>
</reference>
<dbReference type="GO" id="GO:0016887">
    <property type="term" value="F:ATP hydrolysis activity"/>
    <property type="evidence" value="ECO:0007669"/>
    <property type="project" value="InterPro"/>
</dbReference>
<dbReference type="InterPro" id="IPR003593">
    <property type="entry name" value="AAA+_ATPase"/>
</dbReference>